<dbReference type="InterPro" id="IPR036157">
    <property type="entry name" value="dUTPase-like_sf"/>
</dbReference>
<proteinExistence type="predicted"/>
<accession>A0A101MGU4</accession>
<dbReference type="STRING" id="48697.A0A101MGU4"/>
<comment type="caution">
    <text evidence="1">The sequence shown here is derived from an EMBL/GenBank/DDBJ whole genome shotgun (WGS) entry which is preliminary data.</text>
</comment>
<dbReference type="EMBL" id="LLXE01000180">
    <property type="protein sequence ID" value="KUM60329.1"/>
    <property type="molecule type" value="Genomic_DNA"/>
</dbReference>
<reference evidence="1 2" key="1">
    <citation type="submission" date="2015-10" db="EMBL/GenBank/DDBJ databases">
        <title>Genome sequencing of Penicillium freii.</title>
        <authorList>
            <person name="Nguyen H.D."/>
            <person name="Visagie C.M."/>
            <person name="Seifert K.A."/>
        </authorList>
    </citation>
    <scope>NUCLEOTIDE SEQUENCE [LARGE SCALE GENOMIC DNA]</scope>
    <source>
        <strain evidence="1 2">DAOM 242723</strain>
    </source>
</reference>
<dbReference type="Proteomes" id="UP000055045">
    <property type="component" value="Unassembled WGS sequence"/>
</dbReference>
<evidence type="ECO:0000313" key="1">
    <source>
        <dbReference type="EMBL" id="KUM60329.1"/>
    </source>
</evidence>
<organism evidence="1 2">
    <name type="scientific">Penicillium freii</name>
    <dbReference type="NCBI Taxonomy" id="48697"/>
    <lineage>
        <taxon>Eukaryota</taxon>
        <taxon>Fungi</taxon>
        <taxon>Dikarya</taxon>
        <taxon>Ascomycota</taxon>
        <taxon>Pezizomycotina</taxon>
        <taxon>Eurotiomycetes</taxon>
        <taxon>Eurotiomycetidae</taxon>
        <taxon>Eurotiales</taxon>
        <taxon>Aspergillaceae</taxon>
        <taxon>Penicillium</taxon>
    </lineage>
</organism>
<sequence>MGIEIPLAIHSKPHHPAQRTVYAAEHTVIPPRSVVCVPARVQTALPEGRDYAFEGRHRQAAFYSYLVEANFSRVQAVNDTGNPVTLRRRDRIGTLYEADMPMACAVESVQANRQDADECAKYAAMVMKKTIRHTA</sequence>
<dbReference type="AlphaFoldDB" id="A0A101MGU4"/>
<dbReference type="SUPFAM" id="SSF51283">
    <property type="entry name" value="dUTPase-like"/>
    <property type="match status" value="1"/>
</dbReference>
<gene>
    <name evidence="1" type="ORF">ACN42_g6815</name>
</gene>
<evidence type="ECO:0000313" key="2">
    <source>
        <dbReference type="Proteomes" id="UP000055045"/>
    </source>
</evidence>
<keyword evidence="2" id="KW-1185">Reference proteome</keyword>
<name>A0A101MGU4_PENFR</name>
<protein>
    <submittedName>
        <fullName evidence="1">Uncharacterized protein</fullName>
    </submittedName>
</protein>